<dbReference type="Gramene" id="CDY18144">
    <property type="protein sequence ID" value="CDY18144"/>
    <property type="gene ID" value="GSBRNA2T00002666001"/>
</dbReference>
<dbReference type="AlphaFoldDB" id="A0A078FYD9"/>
<protein>
    <submittedName>
        <fullName evidence="1">BnaC05g01670D protein</fullName>
    </submittedName>
</protein>
<gene>
    <name evidence="1" type="primary">BnaC05g01670D</name>
    <name evidence="1" type="ORF">GSBRNA2T00002666001</name>
</gene>
<dbReference type="PaxDb" id="3708-A0A078FYD9"/>
<dbReference type="EMBL" id="LK032083">
    <property type="protein sequence ID" value="CDY18144.1"/>
    <property type="molecule type" value="Genomic_DNA"/>
</dbReference>
<accession>A0A078FYD9</accession>
<evidence type="ECO:0000313" key="1">
    <source>
        <dbReference type="EMBL" id="CDY18144.1"/>
    </source>
</evidence>
<sequence>MGSSKLKRAIGAVKDQTSVGLAKVNGHASTKPNAGPLLSKP</sequence>
<evidence type="ECO:0000313" key="2">
    <source>
        <dbReference type="Proteomes" id="UP000028999"/>
    </source>
</evidence>
<reference evidence="1 2" key="1">
    <citation type="journal article" date="2014" name="Science">
        <title>Plant genetics. Early allopolyploid evolution in the post-Neolithic Brassica napus oilseed genome.</title>
        <authorList>
            <person name="Chalhoub B."/>
            <person name="Denoeud F."/>
            <person name="Liu S."/>
            <person name="Parkin I.A."/>
            <person name="Tang H."/>
            <person name="Wang X."/>
            <person name="Chiquet J."/>
            <person name="Belcram H."/>
            <person name="Tong C."/>
            <person name="Samans B."/>
            <person name="Correa M."/>
            <person name="Da Silva C."/>
            <person name="Just J."/>
            <person name="Falentin C."/>
            <person name="Koh C.S."/>
            <person name="Le Clainche I."/>
            <person name="Bernard M."/>
            <person name="Bento P."/>
            <person name="Noel B."/>
            <person name="Labadie K."/>
            <person name="Alberti A."/>
            <person name="Charles M."/>
            <person name="Arnaud D."/>
            <person name="Guo H."/>
            <person name="Daviaud C."/>
            <person name="Alamery S."/>
            <person name="Jabbari K."/>
            <person name="Zhao M."/>
            <person name="Edger P.P."/>
            <person name="Chelaifa H."/>
            <person name="Tack D."/>
            <person name="Lassalle G."/>
            <person name="Mestiri I."/>
            <person name="Schnel N."/>
            <person name="Le Paslier M.C."/>
            <person name="Fan G."/>
            <person name="Renault V."/>
            <person name="Bayer P.E."/>
            <person name="Golicz A.A."/>
            <person name="Manoli S."/>
            <person name="Lee T.H."/>
            <person name="Thi V.H."/>
            <person name="Chalabi S."/>
            <person name="Hu Q."/>
            <person name="Fan C."/>
            <person name="Tollenaere R."/>
            <person name="Lu Y."/>
            <person name="Battail C."/>
            <person name="Shen J."/>
            <person name="Sidebottom C.H."/>
            <person name="Wang X."/>
            <person name="Canaguier A."/>
            <person name="Chauveau A."/>
            <person name="Berard A."/>
            <person name="Deniot G."/>
            <person name="Guan M."/>
            <person name="Liu Z."/>
            <person name="Sun F."/>
            <person name="Lim Y.P."/>
            <person name="Lyons E."/>
            <person name="Town C.D."/>
            <person name="Bancroft I."/>
            <person name="Wang X."/>
            <person name="Meng J."/>
            <person name="Ma J."/>
            <person name="Pires J.C."/>
            <person name="King G.J."/>
            <person name="Brunel D."/>
            <person name="Delourme R."/>
            <person name="Renard M."/>
            <person name="Aury J.M."/>
            <person name="Adams K.L."/>
            <person name="Batley J."/>
            <person name="Snowdon R.J."/>
            <person name="Tost J."/>
            <person name="Edwards D."/>
            <person name="Zhou Y."/>
            <person name="Hua W."/>
            <person name="Sharpe A.G."/>
            <person name="Paterson A.H."/>
            <person name="Guan C."/>
            <person name="Wincker P."/>
        </authorList>
    </citation>
    <scope>NUCLEOTIDE SEQUENCE [LARGE SCALE GENOMIC DNA]</scope>
    <source>
        <strain evidence="2">cv. Darmor-bzh</strain>
    </source>
</reference>
<proteinExistence type="predicted"/>
<keyword evidence="2" id="KW-1185">Reference proteome</keyword>
<dbReference type="Proteomes" id="UP000028999">
    <property type="component" value="Unassembled WGS sequence"/>
</dbReference>
<name>A0A078FYD9_BRANA</name>
<dbReference type="STRING" id="3708.A0A078FYD9"/>
<organism evidence="1 2">
    <name type="scientific">Brassica napus</name>
    <name type="common">Rape</name>
    <dbReference type="NCBI Taxonomy" id="3708"/>
    <lineage>
        <taxon>Eukaryota</taxon>
        <taxon>Viridiplantae</taxon>
        <taxon>Streptophyta</taxon>
        <taxon>Embryophyta</taxon>
        <taxon>Tracheophyta</taxon>
        <taxon>Spermatophyta</taxon>
        <taxon>Magnoliopsida</taxon>
        <taxon>eudicotyledons</taxon>
        <taxon>Gunneridae</taxon>
        <taxon>Pentapetalae</taxon>
        <taxon>rosids</taxon>
        <taxon>malvids</taxon>
        <taxon>Brassicales</taxon>
        <taxon>Brassicaceae</taxon>
        <taxon>Brassiceae</taxon>
        <taxon>Brassica</taxon>
    </lineage>
</organism>